<dbReference type="SUPFAM" id="SSF88946">
    <property type="entry name" value="Sigma2 domain of RNA polymerase sigma factors"/>
    <property type="match status" value="1"/>
</dbReference>
<dbReference type="InterPro" id="IPR013324">
    <property type="entry name" value="RNA_pol_sigma_r3/r4-like"/>
</dbReference>
<dbReference type="EMBL" id="LGIA01000069">
    <property type="protein sequence ID" value="KOH45821.1"/>
    <property type="molecule type" value="Genomic_DNA"/>
</dbReference>
<evidence type="ECO:0000259" key="6">
    <source>
        <dbReference type="Pfam" id="PF04542"/>
    </source>
</evidence>
<dbReference type="AlphaFoldDB" id="A0A0L8VBJ0"/>
<dbReference type="RefSeq" id="WP_053180976.1">
    <property type="nucleotide sequence ID" value="NZ_LGIA01000069.1"/>
</dbReference>
<feature type="domain" description="RNA polymerase sigma-70 region 2" evidence="6">
    <location>
        <begin position="27"/>
        <end position="95"/>
    </location>
</feature>
<dbReference type="SUPFAM" id="SSF88659">
    <property type="entry name" value="Sigma3 and sigma4 domains of RNA polymerase sigma factors"/>
    <property type="match status" value="1"/>
</dbReference>
<organism evidence="8 9">
    <name type="scientific">Sunxiuqinia dokdonensis</name>
    <dbReference type="NCBI Taxonomy" id="1409788"/>
    <lineage>
        <taxon>Bacteria</taxon>
        <taxon>Pseudomonadati</taxon>
        <taxon>Bacteroidota</taxon>
        <taxon>Bacteroidia</taxon>
        <taxon>Marinilabiliales</taxon>
        <taxon>Prolixibacteraceae</taxon>
        <taxon>Sunxiuqinia</taxon>
    </lineage>
</organism>
<dbReference type="PATRIC" id="fig|1409788.3.peg.1395"/>
<evidence type="ECO:0000256" key="5">
    <source>
        <dbReference type="ARBA" id="ARBA00023163"/>
    </source>
</evidence>
<protein>
    <submittedName>
        <fullName evidence="8">RNA polymerase subunit sigma-24</fullName>
    </submittedName>
</protein>
<proteinExistence type="inferred from homology"/>
<keyword evidence="9" id="KW-1185">Reference proteome</keyword>
<evidence type="ECO:0000256" key="1">
    <source>
        <dbReference type="ARBA" id="ARBA00010641"/>
    </source>
</evidence>
<name>A0A0L8VBJ0_9BACT</name>
<dbReference type="STRING" id="1409788.NC99_13720"/>
<dbReference type="GO" id="GO:0003677">
    <property type="term" value="F:DNA binding"/>
    <property type="evidence" value="ECO:0007669"/>
    <property type="project" value="UniProtKB-KW"/>
</dbReference>
<dbReference type="InterPro" id="IPR013249">
    <property type="entry name" value="RNA_pol_sigma70_r4_t2"/>
</dbReference>
<keyword evidence="4" id="KW-0238">DNA-binding</keyword>
<dbReference type="InterPro" id="IPR013325">
    <property type="entry name" value="RNA_pol_sigma_r2"/>
</dbReference>
<dbReference type="CDD" id="cd06171">
    <property type="entry name" value="Sigma70_r4"/>
    <property type="match status" value="1"/>
</dbReference>
<dbReference type="PANTHER" id="PTHR43133:SF8">
    <property type="entry name" value="RNA POLYMERASE SIGMA FACTOR HI_1459-RELATED"/>
    <property type="match status" value="1"/>
</dbReference>
<dbReference type="Pfam" id="PF08281">
    <property type="entry name" value="Sigma70_r4_2"/>
    <property type="match status" value="1"/>
</dbReference>
<dbReference type="InterPro" id="IPR007627">
    <property type="entry name" value="RNA_pol_sigma70_r2"/>
</dbReference>
<accession>A0A0L8VBJ0</accession>
<comment type="caution">
    <text evidence="8">The sequence shown here is derived from an EMBL/GenBank/DDBJ whole genome shotgun (WGS) entry which is preliminary data.</text>
</comment>
<evidence type="ECO:0000313" key="9">
    <source>
        <dbReference type="Proteomes" id="UP000036958"/>
    </source>
</evidence>
<dbReference type="Gene3D" id="1.10.1740.10">
    <property type="match status" value="1"/>
</dbReference>
<comment type="similarity">
    <text evidence="1">Belongs to the sigma-70 factor family. ECF subfamily.</text>
</comment>
<gene>
    <name evidence="8" type="ORF">NC99_13720</name>
</gene>
<dbReference type="GO" id="GO:0006352">
    <property type="term" value="P:DNA-templated transcription initiation"/>
    <property type="evidence" value="ECO:0007669"/>
    <property type="project" value="InterPro"/>
</dbReference>
<feature type="domain" description="RNA polymerase sigma factor 70 region 4 type 2" evidence="7">
    <location>
        <begin position="131"/>
        <end position="171"/>
    </location>
</feature>
<keyword evidence="5" id="KW-0804">Transcription</keyword>
<dbReference type="InterPro" id="IPR039425">
    <property type="entry name" value="RNA_pol_sigma-70-like"/>
</dbReference>
<evidence type="ECO:0000259" key="7">
    <source>
        <dbReference type="Pfam" id="PF08281"/>
    </source>
</evidence>
<evidence type="ECO:0000256" key="2">
    <source>
        <dbReference type="ARBA" id="ARBA00023015"/>
    </source>
</evidence>
<dbReference type="NCBIfam" id="TIGR02937">
    <property type="entry name" value="sigma70-ECF"/>
    <property type="match status" value="1"/>
</dbReference>
<dbReference type="InterPro" id="IPR036388">
    <property type="entry name" value="WH-like_DNA-bd_sf"/>
</dbReference>
<keyword evidence="2" id="KW-0805">Transcription regulation</keyword>
<evidence type="ECO:0000313" key="8">
    <source>
        <dbReference type="EMBL" id="KOH45821.1"/>
    </source>
</evidence>
<keyword evidence="3" id="KW-0731">Sigma factor</keyword>
<dbReference type="OrthoDB" id="9790423at2"/>
<dbReference type="Proteomes" id="UP000036958">
    <property type="component" value="Unassembled WGS sequence"/>
</dbReference>
<dbReference type="PANTHER" id="PTHR43133">
    <property type="entry name" value="RNA POLYMERASE ECF-TYPE SIGMA FACTO"/>
    <property type="match status" value="1"/>
</dbReference>
<evidence type="ECO:0000256" key="3">
    <source>
        <dbReference type="ARBA" id="ARBA00023082"/>
    </source>
</evidence>
<dbReference type="Pfam" id="PF04542">
    <property type="entry name" value="Sigma70_r2"/>
    <property type="match status" value="1"/>
</dbReference>
<reference evidence="9" key="1">
    <citation type="submission" date="2015-07" db="EMBL/GenBank/DDBJ databases">
        <title>Genome sequencing of Sunxiuqinia dokdonensis strain SK.</title>
        <authorList>
            <person name="Ahn S."/>
            <person name="Kim B.-C."/>
        </authorList>
    </citation>
    <scope>NUCLEOTIDE SEQUENCE [LARGE SCALE GENOMIC DNA]</scope>
    <source>
        <strain evidence="9">SK</strain>
    </source>
</reference>
<sequence>MFKTETLNDNLLVQKFIQGDQTALEELVGRHKNRVFTYIVLIVKNHQLAEDIFQDTFIKVIRSLKNGKYTENGKFVSWVLRIAHNLIIDHFRKEKLLNTTSNDETEIDLFNSQKFAEDNIEDKLVYDQITEDVRKLIDLLPEDQRQVIVMRHYMGLSFKEIAKQTDVSINTALGRMRYALINLRKLIEKNGLNLTKI</sequence>
<dbReference type="Gene3D" id="1.10.10.10">
    <property type="entry name" value="Winged helix-like DNA-binding domain superfamily/Winged helix DNA-binding domain"/>
    <property type="match status" value="1"/>
</dbReference>
<dbReference type="GO" id="GO:0016987">
    <property type="term" value="F:sigma factor activity"/>
    <property type="evidence" value="ECO:0007669"/>
    <property type="project" value="UniProtKB-KW"/>
</dbReference>
<dbReference type="InterPro" id="IPR014284">
    <property type="entry name" value="RNA_pol_sigma-70_dom"/>
</dbReference>
<evidence type="ECO:0000256" key="4">
    <source>
        <dbReference type="ARBA" id="ARBA00023125"/>
    </source>
</evidence>